<comment type="caution">
    <text evidence="2">The sequence shown here is derived from an EMBL/GenBank/DDBJ whole genome shotgun (WGS) entry which is preliminary data.</text>
</comment>
<feature type="region of interest" description="Disordered" evidence="1">
    <location>
        <begin position="1"/>
        <end position="32"/>
    </location>
</feature>
<reference evidence="2" key="1">
    <citation type="submission" date="2021-03" db="EMBL/GenBank/DDBJ databases">
        <title>Actinotalea soli sp. nov., isolated from soil.</title>
        <authorList>
            <person name="Ping W."/>
            <person name="Zhang J."/>
        </authorList>
    </citation>
    <scope>NUCLEOTIDE SEQUENCE</scope>
    <source>
        <strain evidence="2">BY-33</strain>
    </source>
</reference>
<evidence type="ECO:0000256" key="1">
    <source>
        <dbReference type="SAM" id="MobiDB-lite"/>
    </source>
</evidence>
<name>A0A939RWV2_9CELL</name>
<keyword evidence="3" id="KW-1185">Reference proteome</keyword>
<gene>
    <name evidence="2" type="ORF">J4G33_14440</name>
</gene>
<dbReference type="RefSeq" id="WP_208056692.1">
    <property type="nucleotide sequence ID" value="NZ_JAGEMK010000009.1"/>
</dbReference>
<evidence type="ECO:0000313" key="3">
    <source>
        <dbReference type="Proteomes" id="UP000664209"/>
    </source>
</evidence>
<dbReference type="Proteomes" id="UP000664209">
    <property type="component" value="Unassembled WGS sequence"/>
</dbReference>
<organism evidence="2 3">
    <name type="scientific">Actinotalea soli</name>
    <dbReference type="NCBI Taxonomy" id="2819234"/>
    <lineage>
        <taxon>Bacteria</taxon>
        <taxon>Bacillati</taxon>
        <taxon>Actinomycetota</taxon>
        <taxon>Actinomycetes</taxon>
        <taxon>Micrococcales</taxon>
        <taxon>Cellulomonadaceae</taxon>
        <taxon>Actinotalea</taxon>
    </lineage>
</organism>
<feature type="compositionally biased region" description="Low complexity" evidence="1">
    <location>
        <begin position="1"/>
        <end position="18"/>
    </location>
</feature>
<sequence>MSAEPPRRSAAASTSRPAAPRPAPEQESLDRELRRMEVIHRREILAARGARRPAPLGTAEVRGPRWRA</sequence>
<evidence type="ECO:0000313" key="2">
    <source>
        <dbReference type="EMBL" id="MBO1753008.1"/>
    </source>
</evidence>
<dbReference type="EMBL" id="JAGEMK010000009">
    <property type="protein sequence ID" value="MBO1753008.1"/>
    <property type="molecule type" value="Genomic_DNA"/>
</dbReference>
<dbReference type="AlphaFoldDB" id="A0A939RWV2"/>
<proteinExistence type="predicted"/>
<accession>A0A939RWV2</accession>
<protein>
    <submittedName>
        <fullName evidence="2">Uncharacterized protein</fullName>
    </submittedName>
</protein>